<sequence>MKNKTIGITTTVPYEVLMAAGYKVIDLNNIFITSKDYKKFIDMAEREGFPKSCCAWQKGIFGVCMDKKVSEIVGVTEGDCSNTKALEAILDMKGIKIHSFAFPQSHDICDIKISIDKFMNIFNVSYNEVEKVREKVNKIRYLVKCLDELTYTENRVSGFENHLYQVSASDFNSDIYKFEMDIENKLKEIKKRKPFTQKLRLGFIGVPPMPCDIYDYVEKFNARFVYNEVQREFAFSRAMEAKNIYEQYYDYTYPYDIKFRLSEIKKQIEERKIDALIHYTQAFCHRQIEDIVIKNEINIPILTIEGDKLNSLDARTKIRLEAFLDMLQDLIIMNGKEE</sequence>
<organism evidence="4 5">
    <name type="scientific">Clostridium kluyveri</name>
    <dbReference type="NCBI Taxonomy" id="1534"/>
    <lineage>
        <taxon>Bacteria</taxon>
        <taxon>Bacillati</taxon>
        <taxon>Bacillota</taxon>
        <taxon>Clostridia</taxon>
        <taxon>Eubacteriales</taxon>
        <taxon>Clostridiaceae</taxon>
        <taxon>Clostridium</taxon>
    </lineage>
</organism>
<dbReference type="RefSeq" id="WP_073537431.1">
    <property type="nucleotide sequence ID" value="NZ_CP018335.1"/>
</dbReference>
<dbReference type="Proteomes" id="UP000184604">
    <property type="component" value="Chromosome"/>
</dbReference>
<evidence type="ECO:0000313" key="4">
    <source>
        <dbReference type="EMBL" id="APM37745.1"/>
    </source>
</evidence>
<keyword evidence="3" id="KW-0411">Iron-sulfur</keyword>
<reference evidence="4 5" key="1">
    <citation type="submission" date="2016-12" db="EMBL/GenBank/DDBJ databases">
        <title>Complete genome sequence of Clostridium kluyveri JZZ isolated from the pit mud of a Chinese flavor liquor-making factory.</title>
        <authorList>
            <person name="Wang Y."/>
        </authorList>
    </citation>
    <scope>NUCLEOTIDE SEQUENCE [LARGE SCALE GENOMIC DNA]</scope>
    <source>
        <strain evidence="4 5">JZZ</strain>
    </source>
</reference>
<evidence type="ECO:0000256" key="1">
    <source>
        <dbReference type="ARBA" id="ARBA00001966"/>
    </source>
</evidence>
<gene>
    <name evidence="4" type="ORF">BS101_02785</name>
</gene>
<evidence type="ECO:0000256" key="2">
    <source>
        <dbReference type="ARBA" id="ARBA00005806"/>
    </source>
</evidence>
<dbReference type="InterPro" id="IPR010327">
    <property type="entry name" value="FldB/FldC_alpha/beta"/>
</dbReference>
<keyword evidence="3" id="KW-0408">Iron</keyword>
<name>A0A1L5F407_CLOKL</name>
<dbReference type="EMBL" id="CP018335">
    <property type="protein sequence ID" value="APM37745.1"/>
    <property type="molecule type" value="Genomic_DNA"/>
</dbReference>
<evidence type="ECO:0000313" key="5">
    <source>
        <dbReference type="Proteomes" id="UP000184604"/>
    </source>
</evidence>
<proteinExistence type="inferred from homology"/>
<dbReference type="PANTHER" id="PTHR30548">
    <property type="entry name" value="2-HYDROXYGLUTARYL-COA DEHYDRATASE, D-COMPONENT-RELATED"/>
    <property type="match status" value="1"/>
</dbReference>
<dbReference type="Pfam" id="PF06050">
    <property type="entry name" value="HGD-D"/>
    <property type="match status" value="1"/>
</dbReference>
<accession>A0A1L5F407</accession>
<dbReference type="GO" id="GO:0051536">
    <property type="term" value="F:iron-sulfur cluster binding"/>
    <property type="evidence" value="ECO:0007669"/>
    <property type="project" value="UniProtKB-KW"/>
</dbReference>
<dbReference type="GO" id="GO:0016836">
    <property type="term" value="F:hydro-lyase activity"/>
    <property type="evidence" value="ECO:0007669"/>
    <property type="project" value="UniProtKB-ARBA"/>
</dbReference>
<evidence type="ECO:0000256" key="3">
    <source>
        <dbReference type="ARBA" id="ARBA00023014"/>
    </source>
</evidence>
<comment type="cofactor">
    <cofactor evidence="1">
        <name>[4Fe-4S] cluster</name>
        <dbReference type="ChEBI" id="CHEBI:49883"/>
    </cofactor>
</comment>
<keyword evidence="3" id="KW-0479">Metal-binding</keyword>
<protein>
    <submittedName>
        <fullName evidence="4">2-hydroxyglutaryl-CoA dehydratase</fullName>
    </submittedName>
</protein>
<dbReference type="AlphaFoldDB" id="A0A1L5F407"/>
<dbReference type="Gene3D" id="3.40.50.11900">
    <property type="match status" value="1"/>
</dbReference>
<dbReference type="PANTHER" id="PTHR30548:SF3">
    <property type="entry name" value="2-HYDROXYACYL-COA DEHYDRATASE"/>
    <property type="match status" value="1"/>
</dbReference>
<comment type="similarity">
    <text evidence="2">Belongs to the FldB/FldC dehydratase alpha/beta subunit family.</text>
</comment>
<dbReference type="OrthoDB" id="9810278at2"/>